<dbReference type="InterPro" id="IPR038468">
    <property type="entry name" value="MmpS_C"/>
</dbReference>
<dbReference type="RefSeq" id="WP_381837921.1">
    <property type="nucleotide sequence ID" value="NZ_JBHTCF010000020.1"/>
</dbReference>
<keyword evidence="3" id="KW-1185">Reference proteome</keyword>
<dbReference type="Proteomes" id="UP001596523">
    <property type="component" value="Unassembled WGS sequence"/>
</dbReference>
<accession>A0ABW2JTM0</accession>
<dbReference type="EMBL" id="JBHTCF010000020">
    <property type="protein sequence ID" value="MFC7309207.1"/>
    <property type="molecule type" value="Genomic_DNA"/>
</dbReference>
<name>A0ABW2JTM0_9ACTN</name>
<feature type="signal peptide" evidence="1">
    <location>
        <begin position="1"/>
        <end position="22"/>
    </location>
</feature>
<evidence type="ECO:0008006" key="4">
    <source>
        <dbReference type="Google" id="ProtNLM"/>
    </source>
</evidence>
<feature type="chain" id="PRO_5047068891" description="MmpS family membrane protein" evidence="1">
    <location>
        <begin position="23"/>
        <end position="100"/>
    </location>
</feature>
<dbReference type="Gene3D" id="2.60.40.2880">
    <property type="entry name" value="MmpS1-5, C-terminal soluble domain"/>
    <property type="match status" value="1"/>
</dbReference>
<evidence type="ECO:0000313" key="2">
    <source>
        <dbReference type="EMBL" id="MFC7309207.1"/>
    </source>
</evidence>
<organism evidence="2 3">
    <name type="scientific">Streptomyces monticola</name>
    <dbReference type="NCBI Taxonomy" id="2666263"/>
    <lineage>
        <taxon>Bacteria</taxon>
        <taxon>Bacillati</taxon>
        <taxon>Actinomycetota</taxon>
        <taxon>Actinomycetes</taxon>
        <taxon>Kitasatosporales</taxon>
        <taxon>Streptomycetaceae</taxon>
        <taxon>Streptomyces</taxon>
    </lineage>
</organism>
<dbReference type="PROSITE" id="PS51257">
    <property type="entry name" value="PROKAR_LIPOPROTEIN"/>
    <property type="match status" value="1"/>
</dbReference>
<reference evidence="3" key="1">
    <citation type="journal article" date="2019" name="Int. J. Syst. Evol. Microbiol.">
        <title>The Global Catalogue of Microorganisms (GCM) 10K type strain sequencing project: providing services to taxonomists for standard genome sequencing and annotation.</title>
        <authorList>
            <consortium name="The Broad Institute Genomics Platform"/>
            <consortium name="The Broad Institute Genome Sequencing Center for Infectious Disease"/>
            <person name="Wu L."/>
            <person name="Ma J."/>
        </authorList>
    </citation>
    <scope>NUCLEOTIDE SEQUENCE [LARGE SCALE GENOMIC DNA]</scope>
    <source>
        <strain evidence="3">SYNS20</strain>
    </source>
</reference>
<sequence length="100" mass="10391">MTKRSLTAVLGALLLLGCTALAYVFVSDDSAGERPLPTAGVTYEVTGTGKADITYLARNAQGTATTESAVALPWKKSVRVPLGKEPVVRVRLGSDGGEAR</sequence>
<keyword evidence="1" id="KW-0732">Signal</keyword>
<comment type="caution">
    <text evidence="2">The sequence shown here is derived from an EMBL/GenBank/DDBJ whole genome shotgun (WGS) entry which is preliminary data.</text>
</comment>
<evidence type="ECO:0000256" key="1">
    <source>
        <dbReference type="SAM" id="SignalP"/>
    </source>
</evidence>
<evidence type="ECO:0000313" key="3">
    <source>
        <dbReference type="Proteomes" id="UP001596523"/>
    </source>
</evidence>
<gene>
    <name evidence="2" type="ORF">ACFQVC_33990</name>
</gene>
<protein>
    <recommendedName>
        <fullName evidence="4">MmpS family membrane protein</fullName>
    </recommendedName>
</protein>
<proteinExistence type="predicted"/>